<dbReference type="Pfam" id="PF00583">
    <property type="entry name" value="Acetyltransf_1"/>
    <property type="match status" value="1"/>
</dbReference>
<dbReference type="PROSITE" id="PS51186">
    <property type="entry name" value="GNAT"/>
    <property type="match status" value="1"/>
</dbReference>
<protein>
    <submittedName>
        <fullName evidence="4">Acetyltransferase (GNAT) family protein</fullName>
    </submittedName>
</protein>
<keyword evidence="2" id="KW-0012">Acyltransferase</keyword>
<dbReference type="OrthoDB" id="7678938at2"/>
<reference evidence="5" key="1">
    <citation type="submission" date="2016-12" db="EMBL/GenBank/DDBJ databases">
        <authorList>
            <person name="Rodrigo-Torres L."/>
            <person name="Arahal R.D."/>
            <person name="Lucena T."/>
        </authorList>
    </citation>
    <scope>NUCLEOTIDE SEQUENCE [LARGE SCALE GENOMIC DNA]</scope>
</reference>
<dbReference type="Gene3D" id="3.40.630.30">
    <property type="match status" value="1"/>
</dbReference>
<dbReference type="Proteomes" id="UP000184600">
    <property type="component" value="Unassembled WGS sequence"/>
</dbReference>
<feature type="domain" description="N-acetyltransferase" evidence="3">
    <location>
        <begin position="3"/>
        <end position="155"/>
    </location>
</feature>
<dbReference type="CDD" id="cd04301">
    <property type="entry name" value="NAT_SF"/>
    <property type="match status" value="1"/>
</dbReference>
<dbReference type="PANTHER" id="PTHR43877:SF2">
    <property type="entry name" value="AMINOALKYLPHOSPHONATE N-ACETYLTRANSFERASE-RELATED"/>
    <property type="match status" value="1"/>
</dbReference>
<dbReference type="InterPro" id="IPR050832">
    <property type="entry name" value="Bact_Acetyltransf"/>
</dbReference>
<dbReference type="RefSeq" id="WP_073579279.1">
    <property type="nucleotide sequence ID" value="NZ_AP024898.1"/>
</dbReference>
<evidence type="ECO:0000256" key="1">
    <source>
        <dbReference type="ARBA" id="ARBA00022679"/>
    </source>
</evidence>
<organism evidence="4 5">
    <name type="scientific">Vibrio quintilis</name>
    <dbReference type="NCBI Taxonomy" id="1117707"/>
    <lineage>
        <taxon>Bacteria</taxon>
        <taxon>Pseudomonadati</taxon>
        <taxon>Pseudomonadota</taxon>
        <taxon>Gammaproteobacteria</taxon>
        <taxon>Vibrionales</taxon>
        <taxon>Vibrionaceae</taxon>
        <taxon>Vibrio</taxon>
    </lineage>
</organism>
<dbReference type="InterPro" id="IPR000182">
    <property type="entry name" value="GNAT_dom"/>
</dbReference>
<dbReference type="AlphaFoldDB" id="A0A1M7YPD5"/>
<keyword evidence="1 4" id="KW-0808">Transferase</keyword>
<dbReference type="STRING" id="1117707.VQ7734_00070"/>
<dbReference type="SUPFAM" id="SSF55729">
    <property type="entry name" value="Acyl-CoA N-acyltransferases (Nat)"/>
    <property type="match status" value="1"/>
</dbReference>
<evidence type="ECO:0000259" key="3">
    <source>
        <dbReference type="PROSITE" id="PS51186"/>
    </source>
</evidence>
<sequence length="164" mass="18760">MEVSFLADYPQYIDQIAHWYFDEWGYLVPEITVDEVKENVSGKAQSRHDIPLIFVIHQHGKPAGVVELKYRENANHPDYEHWIGGVYVSPAFRGTGVARILVETAKKHAVTLGLTKLYLQCKDDYIGLYSKYGFQALHKTKYGVISTMVMKWDVCEEETSDDAS</sequence>
<keyword evidence="5" id="KW-1185">Reference proteome</keyword>
<gene>
    <name evidence="4" type="ORF">VQ7734_00070</name>
</gene>
<evidence type="ECO:0000256" key="2">
    <source>
        <dbReference type="ARBA" id="ARBA00023315"/>
    </source>
</evidence>
<evidence type="ECO:0000313" key="5">
    <source>
        <dbReference type="Proteomes" id="UP000184600"/>
    </source>
</evidence>
<dbReference type="GO" id="GO:0016747">
    <property type="term" value="F:acyltransferase activity, transferring groups other than amino-acyl groups"/>
    <property type="evidence" value="ECO:0007669"/>
    <property type="project" value="InterPro"/>
</dbReference>
<dbReference type="PANTHER" id="PTHR43877">
    <property type="entry name" value="AMINOALKYLPHOSPHONATE N-ACETYLTRANSFERASE-RELATED-RELATED"/>
    <property type="match status" value="1"/>
</dbReference>
<dbReference type="InterPro" id="IPR016181">
    <property type="entry name" value="Acyl_CoA_acyltransferase"/>
</dbReference>
<accession>A0A1M7YPD5</accession>
<evidence type="ECO:0000313" key="4">
    <source>
        <dbReference type="EMBL" id="SHO54356.1"/>
    </source>
</evidence>
<name>A0A1M7YPD5_9VIBR</name>
<dbReference type="EMBL" id="FRFG01000003">
    <property type="protein sequence ID" value="SHO54356.1"/>
    <property type="molecule type" value="Genomic_DNA"/>
</dbReference>
<proteinExistence type="predicted"/>